<sequence length="50" mass="5463">MTRRRQTDPQGPLLYVSCLAYSVCIKEDDVSAPQREGGREGGRREGGGLP</sequence>
<protein>
    <submittedName>
        <fullName evidence="2">Uncharacterized protein</fullName>
    </submittedName>
</protein>
<dbReference type="EMBL" id="CP045899">
    <property type="protein sequence ID" value="QQP41040.1"/>
    <property type="molecule type" value="Genomic_DNA"/>
</dbReference>
<gene>
    <name evidence="2" type="ORF">FKW44_015287</name>
</gene>
<keyword evidence="3" id="KW-1185">Reference proteome</keyword>
<evidence type="ECO:0000256" key="1">
    <source>
        <dbReference type="SAM" id="MobiDB-lite"/>
    </source>
</evidence>
<dbReference type="AlphaFoldDB" id="A0A7T8H0Y6"/>
<feature type="region of interest" description="Disordered" evidence="1">
    <location>
        <begin position="29"/>
        <end position="50"/>
    </location>
</feature>
<feature type="compositionally biased region" description="Basic and acidic residues" evidence="1">
    <location>
        <begin position="36"/>
        <end position="50"/>
    </location>
</feature>
<proteinExistence type="predicted"/>
<dbReference type="Proteomes" id="UP000595437">
    <property type="component" value="Chromosome 10"/>
</dbReference>
<evidence type="ECO:0000313" key="2">
    <source>
        <dbReference type="EMBL" id="QQP41040.1"/>
    </source>
</evidence>
<evidence type="ECO:0000313" key="3">
    <source>
        <dbReference type="Proteomes" id="UP000595437"/>
    </source>
</evidence>
<name>A0A7T8H0Y6_CALRO</name>
<accession>A0A7T8H0Y6</accession>
<reference evidence="3" key="1">
    <citation type="submission" date="2021-01" db="EMBL/GenBank/DDBJ databases">
        <title>Caligus Genome Assembly.</title>
        <authorList>
            <person name="Gallardo-Escarate C."/>
        </authorList>
    </citation>
    <scope>NUCLEOTIDE SEQUENCE [LARGE SCALE GENOMIC DNA]</scope>
</reference>
<organism evidence="2 3">
    <name type="scientific">Caligus rogercresseyi</name>
    <name type="common">Sea louse</name>
    <dbReference type="NCBI Taxonomy" id="217165"/>
    <lineage>
        <taxon>Eukaryota</taxon>
        <taxon>Metazoa</taxon>
        <taxon>Ecdysozoa</taxon>
        <taxon>Arthropoda</taxon>
        <taxon>Crustacea</taxon>
        <taxon>Multicrustacea</taxon>
        <taxon>Hexanauplia</taxon>
        <taxon>Copepoda</taxon>
        <taxon>Siphonostomatoida</taxon>
        <taxon>Caligidae</taxon>
        <taxon>Caligus</taxon>
    </lineage>
</organism>